<dbReference type="AlphaFoldDB" id="A0A2M7D754"/>
<comment type="caution">
    <text evidence="2">The sequence shown here is derived from an EMBL/GenBank/DDBJ whole genome shotgun (WGS) entry which is preliminary data.</text>
</comment>
<organism evidence="2 3">
    <name type="scientific">Candidatus Nealsonbacteria bacterium CG02_land_8_20_14_3_00_40_11</name>
    <dbReference type="NCBI Taxonomy" id="1974700"/>
    <lineage>
        <taxon>Bacteria</taxon>
        <taxon>Candidatus Nealsoniibacteriota</taxon>
    </lineage>
</organism>
<keyword evidence="1" id="KW-0812">Transmembrane</keyword>
<accession>A0A2M7D754</accession>
<evidence type="ECO:0000256" key="1">
    <source>
        <dbReference type="SAM" id="Phobius"/>
    </source>
</evidence>
<gene>
    <name evidence="2" type="ORF">COS26_03145</name>
</gene>
<dbReference type="Proteomes" id="UP000230304">
    <property type="component" value="Unassembled WGS sequence"/>
</dbReference>
<dbReference type="Gene3D" id="3.40.50.1820">
    <property type="entry name" value="alpha/beta hydrolase"/>
    <property type="match status" value="1"/>
</dbReference>
<evidence type="ECO:0000313" key="3">
    <source>
        <dbReference type="Proteomes" id="UP000230304"/>
    </source>
</evidence>
<dbReference type="InterPro" id="IPR029058">
    <property type="entry name" value="AB_hydrolase_fold"/>
</dbReference>
<proteinExistence type="predicted"/>
<sequence>MRILKYFIFISIILSGLMFLFGPEVIPENFQLQEVLNKVQNKDVIIVFNSGGWGDTPFEKAEDFAPVIKEIQKTLQGFGYNSIVIPFNRTKNTLTGKFSGAKDFLRYFESSSDILARDLEFLAEKFPNKKIIVAGLSAGGALANETIERMSDKARNSVYAIAAGTPFWIKAPKSENVLQLDNNGKDSLVEGNTKSLLLAMIKAPFQWVSSKIKGENITLSQAFYAPGHDYSWSSSEVGSQIVNFLENKLH</sequence>
<dbReference type="EMBL" id="PEUA01000069">
    <property type="protein sequence ID" value="PIV41727.1"/>
    <property type="molecule type" value="Genomic_DNA"/>
</dbReference>
<dbReference type="SUPFAM" id="SSF53474">
    <property type="entry name" value="alpha/beta-Hydrolases"/>
    <property type="match status" value="1"/>
</dbReference>
<feature type="transmembrane region" description="Helical" evidence="1">
    <location>
        <begin position="7"/>
        <end position="26"/>
    </location>
</feature>
<evidence type="ECO:0008006" key="4">
    <source>
        <dbReference type="Google" id="ProtNLM"/>
    </source>
</evidence>
<keyword evidence="1" id="KW-0472">Membrane</keyword>
<keyword evidence="1" id="KW-1133">Transmembrane helix</keyword>
<reference evidence="3" key="1">
    <citation type="submission" date="2017-09" db="EMBL/GenBank/DDBJ databases">
        <title>Depth-based differentiation of microbial function through sediment-hosted aquifers and enrichment of novel symbionts in the deep terrestrial subsurface.</title>
        <authorList>
            <person name="Probst A.J."/>
            <person name="Ladd B."/>
            <person name="Jarett J.K."/>
            <person name="Geller-Mcgrath D.E."/>
            <person name="Sieber C.M.K."/>
            <person name="Emerson J.B."/>
            <person name="Anantharaman K."/>
            <person name="Thomas B.C."/>
            <person name="Malmstrom R."/>
            <person name="Stieglmeier M."/>
            <person name="Klingl A."/>
            <person name="Woyke T."/>
            <person name="Ryan C.M."/>
            <person name="Banfield J.F."/>
        </authorList>
    </citation>
    <scope>NUCLEOTIDE SEQUENCE [LARGE SCALE GENOMIC DNA]</scope>
</reference>
<protein>
    <recommendedName>
        <fullName evidence="4">Fungal lipase-like domain-containing protein</fullName>
    </recommendedName>
</protein>
<name>A0A2M7D754_9BACT</name>
<evidence type="ECO:0000313" key="2">
    <source>
        <dbReference type="EMBL" id="PIV41727.1"/>
    </source>
</evidence>